<dbReference type="EMBL" id="CCKQ01016087">
    <property type="protein sequence ID" value="CDW87957.1"/>
    <property type="molecule type" value="Genomic_DNA"/>
</dbReference>
<dbReference type="InParanoid" id="A0A078B436"/>
<feature type="compositionally biased region" description="Polar residues" evidence="3">
    <location>
        <begin position="443"/>
        <end position="460"/>
    </location>
</feature>
<feature type="region of interest" description="Disordered" evidence="3">
    <location>
        <begin position="358"/>
        <end position="417"/>
    </location>
</feature>
<evidence type="ECO:0000256" key="2">
    <source>
        <dbReference type="ARBA" id="ARBA00022737"/>
    </source>
</evidence>
<keyword evidence="2" id="KW-0677">Repeat</keyword>
<dbReference type="PANTHER" id="PTHR46093:SF18">
    <property type="entry name" value="FIBRONECTIN TYPE-III DOMAIN-CONTAINING PROTEIN"/>
    <property type="match status" value="1"/>
</dbReference>
<evidence type="ECO:0000313" key="4">
    <source>
        <dbReference type="EMBL" id="CDW87957.1"/>
    </source>
</evidence>
<proteinExistence type="predicted"/>
<dbReference type="AlphaFoldDB" id="A0A078B436"/>
<feature type="compositionally biased region" description="Polar residues" evidence="3">
    <location>
        <begin position="392"/>
        <end position="417"/>
    </location>
</feature>
<dbReference type="PANTHER" id="PTHR46093">
    <property type="entry name" value="ACYL-COA-BINDING DOMAIN-CONTAINING PROTEIN 5"/>
    <property type="match status" value="1"/>
</dbReference>
<sequence>MRSAGKPSNLNFPKKDLGQFVERVSYDNNSFLAKEETKIYDKQSNMNNTMTNGGGDNSTVNRMNKSEYSAISPDCQNWFELRINGRQPRRRAYHSCFIFSKKMFIFGGHDIKEGSLDTLWMIDISKLAEQNSSEFPEAYDKKIQWQKLETTGKEKPVVFGEKMYTFGGSNQSMRDNQHSFFALDLKTLRWEVIHGRGDVPTTRDDHSAIIYEGSMVIFGGFSSDGERTNDVYRYYFKDNKWEKVSALGLDSPCSRAGHSALVFGDSMVVFGGKDSEGNKLNDLWVFNFSTYQWEKIEISDNEQKPLHRSGHSACLYKDMMLIFGGIYEVTRELDDMLLFDFRNKRWITFFDELNSPSRLKQQNSQNSPEASPSSKFSQPYKQNESFKFEQQRPMTTGGVSAGNYNSISSPNRMNQSRFSINKGKSSYAYGSNMMTNENQSKSLIRQSTMNRSRPGTSASATRKRNRPSLHNADKHKESATVQLESPTSVSMKNSFIIKNADPSFEHYYNSMRKKRTNAANTAASILNSSLLTQPAEGPYGKVQGKRPSPRDGHSCVIYGDYCLVFGGDRHHMPFNDIYMLDLRKEFIMRSHIFH</sequence>
<dbReference type="SUPFAM" id="SSF117281">
    <property type="entry name" value="Kelch motif"/>
    <property type="match status" value="2"/>
</dbReference>
<dbReference type="Pfam" id="PF01344">
    <property type="entry name" value="Kelch_1"/>
    <property type="match status" value="1"/>
</dbReference>
<evidence type="ECO:0000256" key="3">
    <source>
        <dbReference type="SAM" id="MobiDB-lite"/>
    </source>
</evidence>
<dbReference type="Proteomes" id="UP000039865">
    <property type="component" value="Unassembled WGS sequence"/>
</dbReference>
<gene>
    <name evidence="4" type="primary">Contig6297.g6741</name>
    <name evidence="4" type="ORF">STYLEM_17072</name>
</gene>
<dbReference type="InterPro" id="IPR006652">
    <property type="entry name" value="Kelch_1"/>
</dbReference>
<name>A0A078B436_STYLE</name>
<protein>
    <submittedName>
        <fullName evidence="4">Kelch motif family protein</fullName>
    </submittedName>
</protein>
<dbReference type="OMA" id="INKKWEQ"/>
<evidence type="ECO:0000313" key="5">
    <source>
        <dbReference type="Proteomes" id="UP000039865"/>
    </source>
</evidence>
<feature type="region of interest" description="Disordered" evidence="3">
    <location>
        <begin position="443"/>
        <end position="486"/>
    </location>
</feature>
<dbReference type="SMART" id="SM00612">
    <property type="entry name" value="Kelch"/>
    <property type="match status" value="1"/>
</dbReference>
<dbReference type="Gene3D" id="2.120.10.80">
    <property type="entry name" value="Kelch-type beta propeller"/>
    <property type="match status" value="2"/>
</dbReference>
<dbReference type="Pfam" id="PF24681">
    <property type="entry name" value="Kelch_KLHDC2_KLHL20_DRC7"/>
    <property type="match status" value="1"/>
</dbReference>
<keyword evidence="1" id="KW-0880">Kelch repeat</keyword>
<evidence type="ECO:0000256" key="1">
    <source>
        <dbReference type="ARBA" id="ARBA00022441"/>
    </source>
</evidence>
<organism evidence="4 5">
    <name type="scientific">Stylonychia lemnae</name>
    <name type="common">Ciliate</name>
    <dbReference type="NCBI Taxonomy" id="5949"/>
    <lineage>
        <taxon>Eukaryota</taxon>
        <taxon>Sar</taxon>
        <taxon>Alveolata</taxon>
        <taxon>Ciliophora</taxon>
        <taxon>Intramacronucleata</taxon>
        <taxon>Spirotrichea</taxon>
        <taxon>Stichotrichia</taxon>
        <taxon>Sporadotrichida</taxon>
        <taxon>Oxytrichidae</taxon>
        <taxon>Stylonychinae</taxon>
        <taxon>Stylonychia</taxon>
    </lineage>
</organism>
<keyword evidence="5" id="KW-1185">Reference proteome</keyword>
<reference evidence="4 5" key="1">
    <citation type="submission" date="2014-06" db="EMBL/GenBank/DDBJ databases">
        <authorList>
            <person name="Swart Estienne"/>
        </authorList>
    </citation>
    <scope>NUCLEOTIDE SEQUENCE [LARGE SCALE GENOMIC DNA]</scope>
    <source>
        <strain evidence="4 5">130c</strain>
    </source>
</reference>
<accession>A0A078B436</accession>
<dbReference type="InterPro" id="IPR015915">
    <property type="entry name" value="Kelch-typ_b-propeller"/>
</dbReference>
<dbReference type="OrthoDB" id="286745at2759"/>
<feature type="compositionally biased region" description="Polar residues" evidence="3">
    <location>
        <begin position="358"/>
        <end position="383"/>
    </location>
</feature>